<sequence length="64" mass="6977">MRKSHKWAPEAPGPIIVSRPLAAEPKGFVAGLINRMRRTRRTFSDGHVPAKGLSAPSTEAINRS</sequence>
<dbReference type="AlphaFoldDB" id="A0A2C9D2T0"/>
<dbReference type="KEGG" id="hdi:HDIA_0917"/>
<proteinExistence type="predicted"/>
<evidence type="ECO:0000313" key="3">
    <source>
        <dbReference type="Proteomes" id="UP000223606"/>
    </source>
</evidence>
<gene>
    <name evidence="2" type="ORF">HDIA_0917</name>
</gene>
<dbReference type="Proteomes" id="UP000223606">
    <property type="component" value="Chromosome 1"/>
</dbReference>
<evidence type="ECO:0000256" key="1">
    <source>
        <dbReference type="SAM" id="MobiDB-lite"/>
    </source>
</evidence>
<name>A0A2C9D2T0_9HYPH</name>
<keyword evidence="3" id="KW-1185">Reference proteome</keyword>
<dbReference type="EMBL" id="LT960614">
    <property type="protein sequence ID" value="SON54458.1"/>
    <property type="molecule type" value="Genomic_DNA"/>
</dbReference>
<organism evidence="2 3">
    <name type="scientific">Hartmannibacter diazotrophicus</name>
    <dbReference type="NCBI Taxonomy" id="1482074"/>
    <lineage>
        <taxon>Bacteria</taxon>
        <taxon>Pseudomonadati</taxon>
        <taxon>Pseudomonadota</taxon>
        <taxon>Alphaproteobacteria</taxon>
        <taxon>Hyphomicrobiales</taxon>
        <taxon>Pleomorphomonadaceae</taxon>
        <taxon>Hartmannibacter</taxon>
    </lineage>
</organism>
<reference evidence="3" key="1">
    <citation type="submission" date="2017-09" db="EMBL/GenBank/DDBJ databases">
        <title>Genome sequence of Nannocystis excedens DSM 71.</title>
        <authorList>
            <person name="Blom J."/>
        </authorList>
    </citation>
    <scope>NUCLEOTIDE SEQUENCE [LARGE SCALE GENOMIC DNA]</scope>
    <source>
        <strain evidence="3">type strain: E19</strain>
    </source>
</reference>
<feature type="region of interest" description="Disordered" evidence="1">
    <location>
        <begin position="40"/>
        <end position="64"/>
    </location>
</feature>
<evidence type="ECO:0000313" key="2">
    <source>
        <dbReference type="EMBL" id="SON54458.1"/>
    </source>
</evidence>
<dbReference type="RefSeq" id="WP_099554799.1">
    <property type="nucleotide sequence ID" value="NZ_LT960614.1"/>
</dbReference>
<accession>A0A2C9D2T0</accession>
<protein>
    <submittedName>
        <fullName evidence="2">Uncharacterized protein</fullName>
    </submittedName>
</protein>
<feature type="compositionally biased region" description="Polar residues" evidence="1">
    <location>
        <begin position="55"/>
        <end position="64"/>
    </location>
</feature>